<evidence type="ECO:0000313" key="2">
    <source>
        <dbReference type="Proteomes" id="UP000007151"/>
    </source>
</evidence>
<dbReference type="Proteomes" id="UP000007151">
    <property type="component" value="Unassembled WGS sequence"/>
</dbReference>
<protein>
    <submittedName>
        <fullName evidence="1">Uncharacterized protein</fullName>
    </submittedName>
</protein>
<keyword evidence="2" id="KW-1185">Reference proteome</keyword>
<proteinExistence type="predicted"/>
<dbReference type="AlphaFoldDB" id="A0A212FKV7"/>
<organism evidence="1 2">
    <name type="scientific">Danaus plexippus plexippus</name>
    <dbReference type="NCBI Taxonomy" id="278856"/>
    <lineage>
        <taxon>Eukaryota</taxon>
        <taxon>Metazoa</taxon>
        <taxon>Ecdysozoa</taxon>
        <taxon>Arthropoda</taxon>
        <taxon>Hexapoda</taxon>
        <taxon>Insecta</taxon>
        <taxon>Pterygota</taxon>
        <taxon>Neoptera</taxon>
        <taxon>Endopterygota</taxon>
        <taxon>Lepidoptera</taxon>
        <taxon>Glossata</taxon>
        <taxon>Ditrysia</taxon>
        <taxon>Papilionoidea</taxon>
        <taxon>Nymphalidae</taxon>
        <taxon>Danainae</taxon>
        <taxon>Danaini</taxon>
        <taxon>Danaina</taxon>
        <taxon>Danaus</taxon>
        <taxon>Danaus</taxon>
    </lineage>
</organism>
<evidence type="ECO:0000313" key="1">
    <source>
        <dbReference type="EMBL" id="OWR54366.1"/>
    </source>
</evidence>
<comment type="caution">
    <text evidence="1">The sequence shown here is derived from an EMBL/GenBank/DDBJ whole genome shotgun (WGS) entry which is preliminary data.</text>
</comment>
<name>A0A212FKV7_DANPL</name>
<sequence length="95" mass="10806">MLLNAVHEFQLKAGSVCYEFLPVGWCFVCYINQLCSRRKRAGGGEMSFAVSARSFSYDETIQNTLSIAMHRCTEGGRPLQRLHQTEQFMITAPRL</sequence>
<dbReference type="EMBL" id="AGBW02007963">
    <property type="protein sequence ID" value="OWR54366.1"/>
    <property type="molecule type" value="Genomic_DNA"/>
</dbReference>
<reference evidence="1 2" key="1">
    <citation type="journal article" date="2011" name="Cell">
        <title>The monarch butterfly genome yields insights into long-distance migration.</title>
        <authorList>
            <person name="Zhan S."/>
            <person name="Merlin C."/>
            <person name="Boore J.L."/>
            <person name="Reppert S.M."/>
        </authorList>
    </citation>
    <scope>NUCLEOTIDE SEQUENCE [LARGE SCALE GENOMIC DNA]</scope>
    <source>
        <strain evidence="1">F-2</strain>
    </source>
</reference>
<gene>
    <name evidence="1" type="ORF">KGM_204486</name>
</gene>
<accession>A0A212FKV7</accession>
<dbReference type="InParanoid" id="A0A212FKV7"/>
<dbReference type="KEGG" id="dpl:KGM_204486"/>